<evidence type="ECO:0000256" key="3">
    <source>
        <dbReference type="PROSITE-ProRule" id="PRU00023"/>
    </source>
</evidence>
<accession>A0AB34K564</accession>
<evidence type="ECO:0000256" key="2">
    <source>
        <dbReference type="ARBA" id="ARBA00023043"/>
    </source>
</evidence>
<keyword evidence="2 3" id="KW-0040">ANK repeat</keyword>
<dbReference type="Gene3D" id="1.25.40.20">
    <property type="entry name" value="Ankyrin repeat-containing domain"/>
    <property type="match status" value="2"/>
</dbReference>
<dbReference type="PROSITE" id="PS50088">
    <property type="entry name" value="ANK_REPEAT"/>
    <property type="match status" value="1"/>
</dbReference>
<organism evidence="5 6">
    <name type="scientific">Prymnesium parvum</name>
    <name type="common">Toxic golden alga</name>
    <dbReference type="NCBI Taxonomy" id="97485"/>
    <lineage>
        <taxon>Eukaryota</taxon>
        <taxon>Haptista</taxon>
        <taxon>Haptophyta</taxon>
        <taxon>Prymnesiophyceae</taxon>
        <taxon>Prymnesiales</taxon>
        <taxon>Prymnesiaceae</taxon>
        <taxon>Prymnesium</taxon>
    </lineage>
</organism>
<proteinExistence type="predicted"/>
<evidence type="ECO:0000313" key="5">
    <source>
        <dbReference type="EMBL" id="KAL1528302.1"/>
    </source>
</evidence>
<dbReference type="InterPro" id="IPR002110">
    <property type="entry name" value="Ankyrin_rpt"/>
</dbReference>
<dbReference type="GO" id="GO:0005737">
    <property type="term" value="C:cytoplasm"/>
    <property type="evidence" value="ECO:0007669"/>
    <property type="project" value="TreeGrafter"/>
</dbReference>
<comment type="caution">
    <text evidence="5">The sequence shown here is derived from an EMBL/GenBank/DDBJ whole genome shotgun (WGS) entry which is preliminary data.</text>
</comment>
<dbReference type="SUPFAM" id="SSF48403">
    <property type="entry name" value="Ankyrin repeat"/>
    <property type="match status" value="1"/>
</dbReference>
<dbReference type="PANTHER" id="PTHR24198">
    <property type="entry name" value="ANKYRIN REPEAT AND PROTEIN KINASE DOMAIN-CONTAINING PROTEIN"/>
    <property type="match status" value="1"/>
</dbReference>
<dbReference type="InterPro" id="IPR036770">
    <property type="entry name" value="Ankyrin_rpt-contain_sf"/>
</dbReference>
<dbReference type="PANTHER" id="PTHR24198:SF165">
    <property type="entry name" value="ANKYRIN REPEAT-CONTAINING PROTEIN-RELATED"/>
    <property type="match status" value="1"/>
</dbReference>
<dbReference type="SMART" id="SM00248">
    <property type="entry name" value="ANK"/>
    <property type="match status" value="3"/>
</dbReference>
<feature type="region of interest" description="Disordered" evidence="4">
    <location>
        <begin position="530"/>
        <end position="556"/>
    </location>
</feature>
<name>A0AB34K564_PRYPA</name>
<evidence type="ECO:0000256" key="1">
    <source>
        <dbReference type="ARBA" id="ARBA00022737"/>
    </source>
</evidence>
<dbReference type="AlphaFoldDB" id="A0AB34K564"/>
<protein>
    <submittedName>
        <fullName evidence="5">Uncharacterized protein</fullName>
    </submittedName>
</protein>
<evidence type="ECO:0000313" key="6">
    <source>
        <dbReference type="Proteomes" id="UP001515480"/>
    </source>
</evidence>
<gene>
    <name evidence="5" type="ORF">AB1Y20_009658</name>
</gene>
<feature type="repeat" description="ANK" evidence="3">
    <location>
        <begin position="137"/>
        <end position="169"/>
    </location>
</feature>
<sequence>MAPLTQLTSDDAAVMLLCEQLAQLPGGEACKSWTAAQARTLIDLVASHKGHTDDGDVCLMRDVKLAFKELGVSKIGAREKACALIQRFLWPAPPPKSEDTSLLAKEFLKCAQNGAVRDAKALLSSHPSVVQARSTSKGYTAMHYAAMAGSEPMLDFLVDHDVWPDIASTPSDGSPPLTPLQVAEEYKREGAAAHLKDLKEGVAFLKAAPAADDEGRLRAAARAGSAAAVRILLRRDPSLARKPSALAPNGALLSACTGGHVAVLRELMRCGAVDAVHEGPSPLQAAVAAGQADAANELHNYERSAEPLQLGGWTKLPAYVRGTADKTQLAPLNAMVIDAKLSRARSTVVECYDLQLASATGAPAMERSFLRWVEKELQLPVWLPVDTHLYLQLDAAVTAAVDALASAKQREALLPLTSEGGSKGDALARLSSVLPFTMVPSDLLALTKRGVSDYLGAELFESHWDRLTEPMRAWCARVIFFLPITPWGARKGEAGKDAHSSELVLIFCLFELLSKGRMMYHLFDDDAEAKQDGKPKRTHSVLPVQPQRPDTCPFEKKSDFDPNDARTYSAVLMLLAPVQPAWVRGLYPQCLMLNHEGIGGEFREKVANRLVLKLLLSDIPGICAPWVAIPMLYSEGMALAALAKLGGPQLVMLRHPHVTKFTAMGGGEIAIASSDLDEVLRALLASEIDIGRKGKGKKAEDRPVSKRIHALVESSRFWPADGGEQARGGILILESLCEGTPLPQDGKRGHFDPTQRAYCVRHRAPRGASTGRPPETSVVLSGCCRFPPQPLLFGPGNSVHSQRLPKMPHQSVPLGPEMARGAFESRLPIGAIFDAIESVSLKELVTWCLSSPQHPLLHLAGLSIMSGATAGAHKCHPDESMLEATRMEFLGRPIGANATVWPEHAELLMEFLEPSYASRYGAPMARLVQRRVLADVVVTDFHAIASNSKRKPDAKVVDLFHALKRSPYEEIRSIAADVGGAMAEMLRTGEQNQQTHVEVANKKHMEELCDLLDSY</sequence>
<reference evidence="5 6" key="1">
    <citation type="journal article" date="2024" name="Science">
        <title>Giant polyketide synthase enzymes in the biosynthesis of giant marine polyether toxins.</title>
        <authorList>
            <person name="Fallon T.R."/>
            <person name="Shende V.V."/>
            <person name="Wierzbicki I.H."/>
            <person name="Pendleton A.L."/>
            <person name="Watervoot N.F."/>
            <person name="Auber R.P."/>
            <person name="Gonzalez D.J."/>
            <person name="Wisecaver J.H."/>
            <person name="Moore B.S."/>
        </authorList>
    </citation>
    <scope>NUCLEOTIDE SEQUENCE [LARGE SCALE GENOMIC DNA]</scope>
    <source>
        <strain evidence="5 6">12B1</strain>
    </source>
</reference>
<dbReference type="EMBL" id="JBGBPQ010000002">
    <property type="protein sequence ID" value="KAL1528302.1"/>
    <property type="molecule type" value="Genomic_DNA"/>
</dbReference>
<dbReference type="Pfam" id="PF13606">
    <property type="entry name" value="Ank_3"/>
    <property type="match status" value="1"/>
</dbReference>
<evidence type="ECO:0000256" key="4">
    <source>
        <dbReference type="SAM" id="MobiDB-lite"/>
    </source>
</evidence>
<keyword evidence="6" id="KW-1185">Reference proteome</keyword>
<dbReference type="Proteomes" id="UP001515480">
    <property type="component" value="Unassembled WGS sequence"/>
</dbReference>
<keyword evidence="1" id="KW-0677">Repeat</keyword>